<evidence type="ECO:0000259" key="1">
    <source>
        <dbReference type="Pfam" id="PF05305"/>
    </source>
</evidence>
<sequence length="115" mass="11497">MVTKTGPGQPAARSTNTCGAVRAGRFLAPVLVASAALAAFAPTAAADEAAYLGSLQEQLRFLSADELLSLGYDACSIIGQGQPGSVAADMLADKRGVGVNTAATIVLTATVNLDC</sequence>
<protein>
    <recommendedName>
        <fullName evidence="1">DUF732 domain-containing protein</fullName>
    </recommendedName>
</protein>
<evidence type="ECO:0000313" key="3">
    <source>
        <dbReference type="Proteomes" id="UP000550501"/>
    </source>
</evidence>
<comment type="caution">
    <text evidence="2">The sequence shown here is derived from an EMBL/GenBank/DDBJ whole genome shotgun (WGS) entry which is preliminary data.</text>
</comment>
<dbReference type="InterPro" id="IPR007969">
    <property type="entry name" value="DUF732"/>
</dbReference>
<reference evidence="2 3" key="1">
    <citation type="submission" date="2020-08" db="EMBL/GenBank/DDBJ databases">
        <title>The Agave Microbiome: Exploring the role of microbial communities in plant adaptations to desert environments.</title>
        <authorList>
            <person name="Partida-Martinez L.P."/>
        </authorList>
    </citation>
    <scope>NUCLEOTIDE SEQUENCE [LARGE SCALE GENOMIC DNA]</scope>
    <source>
        <strain evidence="2 3">AT2.18</strain>
    </source>
</reference>
<proteinExistence type="predicted"/>
<dbReference type="Proteomes" id="UP000550501">
    <property type="component" value="Unassembled WGS sequence"/>
</dbReference>
<evidence type="ECO:0000313" key="2">
    <source>
        <dbReference type="EMBL" id="MBB2993059.1"/>
    </source>
</evidence>
<dbReference type="RefSeq" id="WP_183472418.1">
    <property type="nucleotide sequence ID" value="NZ_JACHVU010000013.1"/>
</dbReference>
<accession>A0A839QAD2</accession>
<organism evidence="2 3">
    <name type="scientific">Mycolicibacterium iranicum</name>
    <name type="common">Mycobacterium iranicum</name>
    <dbReference type="NCBI Taxonomy" id="912594"/>
    <lineage>
        <taxon>Bacteria</taxon>
        <taxon>Bacillati</taxon>
        <taxon>Actinomycetota</taxon>
        <taxon>Actinomycetes</taxon>
        <taxon>Mycobacteriales</taxon>
        <taxon>Mycobacteriaceae</taxon>
        <taxon>Mycolicibacterium</taxon>
    </lineage>
</organism>
<feature type="domain" description="DUF732" evidence="1">
    <location>
        <begin position="47"/>
        <end position="110"/>
    </location>
</feature>
<dbReference type="AlphaFoldDB" id="A0A839QAD2"/>
<keyword evidence="3" id="KW-1185">Reference proteome</keyword>
<dbReference type="Pfam" id="PF05305">
    <property type="entry name" value="DUF732"/>
    <property type="match status" value="1"/>
</dbReference>
<dbReference type="EMBL" id="JACHVU010000013">
    <property type="protein sequence ID" value="MBB2993059.1"/>
    <property type="molecule type" value="Genomic_DNA"/>
</dbReference>
<name>A0A839QAD2_MYCIR</name>
<gene>
    <name evidence="2" type="ORF">FHR72_004566</name>
</gene>